<dbReference type="GO" id="GO:0016705">
    <property type="term" value="F:oxidoreductase activity, acting on paired donors, with incorporation or reduction of molecular oxygen"/>
    <property type="evidence" value="ECO:0007669"/>
    <property type="project" value="InterPro"/>
</dbReference>
<dbReference type="Gene3D" id="1.10.630.10">
    <property type="entry name" value="Cytochrome P450"/>
    <property type="match status" value="1"/>
</dbReference>
<dbReference type="Pfam" id="PF00067">
    <property type="entry name" value="p450"/>
    <property type="match status" value="1"/>
</dbReference>
<name>A0A485KTW0_9STRA</name>
<proteinExistence type="inferred from homology"/>
<feature type="binding site" description="axial binding residue" evidence="2">
    <location>
        <position position="455"/>
    </location>
    <ligand>
        <name>heme</name>
        <dbReference type="ChEBI" id="CHEBI:30413"/>
    </ligand>
    <ligandPart>
        <name>Fe</name>
        <dbReference type="ChEBI" id="CHEBI:18248"/>
    </ligandPart>
</feature>
<evidence type="ECO:0000256" key="1">
    <source>
        <dbReference type="ARBA" id="ARBA00010617"/>
    </source>
</evidence>
<dbReference type="EMBL" id="CAADRA010005329">
    <property type="protein sequence ID" value="VFT88623.1"/>
    <property type="molecule type" value="Genomic_DNA"/>
</dbReference>
<keyword evidence="2" id="KW-0408">Iron</keyword>
<dbReference type="AlphaFoldDB" id="A0A485KTW0"/>
<evidence type="ECO:0000256" key="2">
    <source>
        <dbReference type="PIRSR" id="PIRSR602401-1"/>
    </source>
</evidence>
<sequence length="514" mass="57395">MFNSATPLDNLSLVTACLVLVSTIFFCGPLLLSSVYRLRHIPSPSCSNWLLGHLLDSQAVLWSADYSFPQQYLAWLAQCGDVFRIREGLVTSVVVADPTACQHILTSSKYPRITQIRGAVEDTVLGTGLLTSNGAHHDSFRKLLNPLFTATRVQTMISIAEHKAQHFCDTFLAHACDTQAPVDYLAAQSRLSLDVLGLGAIGFNLKDHGDTAKALEDYVIAPNALQIAGMMLLPAWVKRRVPGLAVRQCAQDQLKATFTTLIEHSKRQATAHESPVNLLNLVASNSTEEEARVHLMTFLIGGQENTSTTMAWIWAMLVQHPDAVAHIREEYHAAIAQYGSLSAHNGEGASQLKYTMAVINETMRLYSVALFERVSQEDDFIPMMDGSKLFLPKGTSTKVHFPTLHRNPKYWILPDMFVPARFLEGSAAWQADLRLRKGKSHRLFFMPFGLGSMQCIAYRFVLTEMRVTLATMASQFDVELTENADLRYKFNGFKMAPVKFEIRLHRAVQKHPKE</sequence>
<dbReference type="PRINTS" id="PR00385">
    <property type="entry name" value="P450"/>
</dbReference>
<dbReference type="EMBL" id="VJMH01005308">
    <property type="protein sequence ID" value="KAF0697556.1"/>
    <property type="molecule type" value="Genomic_DNA"/>
</dbReference>
<dbReference type="GO" id="GO:0004497">
    <property type="term" value="F:monooxygenase activity"/>
    <property type="evidence" value="ECO:0007669"/>
    <property type="project" value="InterPro"/>
</dbReference>
<dbReference type="GO" id="GO:0020037">
    <property type="term" value="F:heme binding"/>
    <property type="evidence" value="ECO:0007669"/>
    <property type="project" value="InterPro"/>
</dbReference>
<feature type="transmembrane region" description="Helical" evidence="3">
    <location>
        <begin position="443"/>
        <end position="462"/>
    </location>
</feature>
<dbReference type="SUPFAM" id="SSF48264">
    <property type="entry name" value="Cytochrome P450"/>
    <property type="match status" value="1"/>
</dbReference>
<keyword evidence="3" id="KW-1133">Transmembrane helix</keyword>
<dbReference type="InterPro" id="IPR050121">
    <property type="entry name" value="Cytochrome_P450_monoxygenase"/>
</dbReference>
<reference evidence="4" key="2">
    <citation type="submission" date="2019-06" db="EMBL/GenBank/DDBJ databases">
        <title>Genomics analysis of Aphanomyces spp. identifies a new class of oomycete effector associated with host adaptation.</title>
        <authorList>
            <person name="Gaulin E."/>
        </authorList>
    </citation>
    <scope>NUCLEOTIDE SEQUENCE</scope>
    <source>
        <strain evidence="4">CBS 578.67</strain>
    </source>
</reference>
<dbReference type="Proteomes" id="UP000332933">
    <property type="component" value="Unassembled WGS sequence"/>
</dbReference>
<evidence type="ECO:0000313" key="4">
    <source>
        <dbReference type="EMBL" id="KAF0697556.1"/>
    </source>
</evidence>
<comment type="similarity">
    <text evidence="1">Belongs to the cytochrome P450 family.</text>
</comment>
<reference evidence="5 6" key="1">
    <citation type="submission" date="2019-03" db="EMBL/GenBank/DDBJ databases">
        <authorList>
            <person name="Gaulin E."/>
            <person name="Dumas B."/>
        </authorList>
    </citation>
    <scope>NUCLEOTIDE SEQUENCE [LARGE SCALE GENOMIC DNA]</scope>
    <source>
        <strain evidence="5">CBS 568.67</strain>
    </source>
</reference>
<dbReference type="InterPro" id="IPR001128">
    <property type="entry name" value="Cyt_P450"/>
</dbReference>
<keyword evidence="2" id="KW-0349">Heme</keyword>
<comment type="cofactor">
    <cofactor evidence="2">
        <name>heme</name>
        <dbReference type="ChEBI" id="CHEBI:30413"/>
    </cofactor>
</comment>
<dbReference type="GO" id="GO:0005506">
    <property type="term" value="F:iron ion binding"/>
    <property type="evidence" value="ECO:0007669"/>
    <property type="project" value="InterPro"/>
</dbReference>
<dbReference type="PRINTS" id="PR00463">
    <property type="entry name" value="EP450I"/>
</dbReference>
<gene>
    <name evidence="5" type="primary">Aste57867_11767</name>
    <name evidence="4" type="ORF">As57867_011722</name>
    <name evidence="5" type="ORF">ASTE57867_11767</name>
</gene>
<dbReference type="PANTHER" id="PTHR24305">
    <property type="entry name" value="CYTOCHROME P450"/>
    <property type="match status" value="1"/>
</dbReference>
<dbReference type="InterPro" id="IPR036396">
    <property type="entry name" value="Cyt_P450_sf"/>
</dbReference>
<feature type="transmembrane region" description="Helical" evidence="3">
    <location>
        <begin position="12"/>
        <end position="32"/>
    </location>
</feature>
<evidence type="ECO:0000256" key="3">
    <source>
        <dbReference type="SAM" id="Phobius"/>
    </source>
</evidence>
<dbReference type="PANTHER" id="PTHR24305:SF166">
    <property type="entry name" value="CYTOCHROME P450 12A4, MITOCHONDRIAL-RELATED"/>
    <property type="match status" value="1"/>
</dbReference>
<dbReference type="InterPro" id="IPR002401">
    <property type="entry name" value="Cyt_P450_E_grp-I"/>
</dbReference>
<keyword evidence="2" id="KW-0479">Metal-binding</keyword>
<dbReference type="OrthoDB" id="2843at2759"/>
<organism evidence="5 6">
    <name type="scientific">Aphanomyces stellatus</name>
    <dbReference type="NCBI Taxonomy" id="120398"/>
    <lineage>
        <taxon>Eukaryota</taxon>
        <taxon>Sar</taxon>
        <taxon>Stramenopiles</taxon>
        <taxon>Oomycota</taxon>
        <taxon>Saprolegniomycetes</taxon>
        <taxon>Saprolegniales</taxon>
        <taxon>Verrucalvaceae</taxon>
        <taxon>Aphanomyces</taxon>
    </lineage>
</organism>
<keyword evidence="3" id="KW-0472">Membrane</keyword>
<keyword evidence="6" id="KW-1185">Reference proteome</keyword>
<protein>
    <submittedName>
        <fullName evidence="5">Aste57867_11767 protein</fullName>
    </submittedName>
</protein>
<keyword evidence="3" id="KW-0812">Transmembrane</keyword>
<evidence type="ECO:0000313" key="6">
    <source>
        <dbReference type="Proteomes" id="UP000332933"/>
    </source>
</evidence>
<accession>A0A485KTW0</accession>
<evidence type="ECO:0000313" key="5">
    <source>
        <dbReference type="EMBL" id="VFT88623.1"/>
    </source>
</evidence>